<evidence type="ECO:0000313" key="2">
    <source>
        <dbReference type="Proteomes" id="UP000007150"/>
    </source>
</evidence>
<dbReference type="Proteomes" id="UP000007150">
    <property type="component" value="Chromosome 2"/>
</dbReference>
<dbReference type="HOGENOM" id="CLU_033975_5_0_5"/>
<name>F6F327_SPHCR</name>
<keyword evidence="1" id="KW-0413">Isomerase</keyword>
<dbReference type="InterPro" id="IPR050509">
    <property type="entry name" value="CoA-transferase_III"/>
</dbReference>
<dbReference type="EC" id="5.1.99.4" evidence="1"/>
<gene>
    <name evidence="1" type="ORF">Sphch_3229</name>
</gene>
<dbReference type="Gene3D" id="3.30.1540.10">
    <property type="entry name" value="formyl-coa transferase, domain 3"/>
    <property type="match status" value="1"/>
</dbReference>
<dbReference type="EMBL" id="CP002799">
    <property type="protein sequence ID" value="AEG50839.1"/>
    <property type="molecule type" value="Genomic_DNA"/>
</dbReference>
<dbReference type="Gene3D" id="3.40.50.10540">
    <property type="entry name" value="Crotonobetainyl-coa:carnitine coa-transferase, domain 1"/>
    <property type="match status" value="1"/>
</dbReference>
<dbReference type="AlphaFoldDB" id="F6F327"/>
<proteinExistence type="predicted"/>
<dbReference type="Pfam" id="PF02515">
    <property type="entry name" value="CoA_transf_3"/>
    <property type="match status" value="1"/>
</dbReference>
<dbReference type="PANTHER" id="PTHR48228">
    <property type="entry name" value="SUCCINYL-COA--D-CITRAMALATE COA-TRANSFERASE"/>
    <property type="match status" value="1"/>
</dbReference>
<dbReference type="InterPro" id="IPR003673">
    <property type="entry name" value="CoA-Trfase_fam_III"/>
</dbReference>
<sequence>MNGPLHGIKIVEISAAGPVALFGWMMADYGATVIRIDRPAHVAGRKDSVHVDNRAVLELDLKDPDHVDRVLDLVAQADVLVEGFRPGVMERMGLGPDTCLARNPKLVYARCTGWGQHGPLAADPGHDINYLALTGALAAIGTPEAPVVPLNIGADYGGGTMPLAIGVLSAIIAAQRSGRGQVIDAAMIDGSGVIVSMVYELYNRGLWHNERAVNFLDGAAPYYGVYRCSDGKFVAVGALEMKFRKALSILVDVPELGEPASSLPENWPALRRAVAERFATAPRDTWIERAADTEACCSPVLDITEAPHHPHNVARGNFVQGPEGYMPAPAPRFSATPVKRVEPPALDATLAAFAADGTAH</sequence>
<dbReference type="GO" id="GO:0008111">
    <property type="term" value="F:alpha-methylacyl-CoA racemase activity"/>
    <property type="evidence" value="ECO:0007669"/>
    <property type="project" value="UniProtKB-EC"/>
</dbReference>
<dbReference type="InterPro" id="IPR044855">
    <property type="entry name" value="CoA-Trfase_III_dom3_sf"/>
</dbReference>
<keyword evidence="2" id="KW-1185">Reference proteome</keyword>
<reference evidence="1 2" key="1">
    <citation type="submission" date="2011-05" db="EMBL/GenBank/DDBJ databases">
        <title>Complete sequence of chromosome 2 of Sphingobium chlorophenolicum L-1.</title>
        <authorList>
            <consortium name="US DOE Joint Genome Institute"/>
            <person name="Lucas S."/>
            <person name="Han J."/>
            <person name="Lapidus A."/>
            <person name="Cheng J.-F."/>
            <person name="Goodwin L."/>
            <person name="Pitluck S."/>
            <person name="Peters L."/>
            <person name="Daligault H."/>
            <person name="Han C."/>
            <person name="Tapia R."/>
            <person name="Land M."/>
            <person name="Hauser L."/>
            <person name="Kyrpides N."/>
            <person name="Ivanova N."/>
            <person name="Pagani I."/>
            <person name="Turner P."/>
            <person name="Copley S."/>
            <person name="Woyke T."/>
        </authorList>
    </citation>
    <scope>NUCLEOTIDE SEQUENCE [LARGE SCALE GENOMIC DNA]</scope>
    <source>
        <strain evidence="1 2">L-1</strain>
    </source>
</reference>
<dbReference type="STRING" id="690566.Sphch_3229"/>
<organism evidence="1 2">
    <name type="scientific">Sphingobium chlorophenolicum L-1</name>
    <dbReference type="NCBI Taxonomy" id="690566"/>
    <lineage>
        <taxon>Bacteria</taxon>
        <taxon>Pseudomonadati</taxon>
        <taxon>Pseudomonadota</taxon>
        <taxon>Alphaproteobacteria</taxon>
        <taxon>Sphingomonadales</taxon>
        <taxon>Sphingomonadaceae</taxon>
        <taxon>Sphingobium</taxon>
    </lineage>
</organism>
<accession>F6F327</accession>
<dbReference type="RefSeq" id="WP_013849069.1">
    <property type="nucleotide sequence ID" value="NC_015594.1"/>
</dbReference>
<dbReference type="PANTHER" id="PTHR48228:SF5">
    <property type="entry name" value="ALPHA-METHYLACYL-COA RACEMASE"/>
    <property type="match status" value="1"/>
</dbReference>
<dbReference type="KEGG" id="sch:Sphch_3229"/>
<evidence type="ECO:0000313" key="1">
    <source>
        <dbReference type="EMBL" id="AEG50839.1"/>
    </source>
</evidence>
<protein>
    <submittedName>
        <fullName evidence="1">Alpha-methylacyl-CoA racemase</fullName>
        <ecNumber evidence="1">5.1.99.4</ecNumber>
    </submittedName>
</protein>
<dbReference type="InterPro" id="IPR023606">
    <property type="entry name" value="CoA-Trfase_III_dom_1_sf"/>
</dbReference>
<dbReference type="SUPFAM" id="SSF89796">
    <property type="entry name" value="CoA-transferase family III (CaiB/BaiF)"/>
    <property type="match status" value="1"/>
</dbReference>